<dbReference type="AlphaFoldDB" id="A0A4R0R341"/>
<accession>A0A4R0R341</accession>
<comment type="caution">
    <text evidence="2">The sequence shown here is derived from an EMBL/GenBank/DDBJ whole genome shotgun (WGS) entry which is preliminary data.</text>
</comment>
<dbReference type="EMBL" id="RWJN01000452">
    <property type="protein sequence ID" value="TCD61561.1"/>
    <property type="molecule type" value="Genomic_DNA"/>
</dbReference>
<keyword evidence="1" id="KW-0812">Transmembrane</keyword>
<dbReference type="STRING" id="92696.A0A4R0R341"/>
<dbReference type="Proteomes" id="UP000292702">
    <property type="component" value="Unassembled WGS sequence"/>
</dbReference>
<protein>
    <recommendedName>
        <fullName evidence="4">THH1/TOM1/TOM3 domain-containing protein</fullName>
    </recommendedName>
</protein>
<name>A0A4R0R341_9APHY</name>
<feature type="transmembrane region" description="Helical" evidence="1">
    <location>
        <begin position="210"/>
        <end position="229"/>
    </location>
</feature>
<gene>
    <name evidence="2" type="ORF">EIP91_008252</name>
</gene>
<reference evidence="2 3" key="1">
    <citation type="submission" date="2018-11" db="EMBL/GenBank/DDBJ databases">
        <title>Genome assembly of Steccherinum ochraceum LE-BIN_3174, the white-rot fungus of the Steccherinaceae family (The Residual Polyporoid clade, Polyporales, Basidiomycota).</title>
        <authorList>
            <person name="Fedorova T.V."/>
            <person name="Glazunova O.A."/>
            <person name="Landesman E.O."/>
            <person name="Moiseenko K.V."/>
            <person name="Psurtseva N.V."/>
            <person name="Savinova O.S."/>
            <person name="Shakhova N.V."/>
            <person name="Tyazhelova T.V."/>
            <person name="Vasina D.V."/>
        </authorList>
    </citation>
    <scope>NUCLEOTIDE SEQUENCE [LARGE SCALE GENOMIC DNA]</scope>
    <source>
        <strain evidence="2 3">LE-BIN_3174</strain>
    </source>
</reference>
<feature type="transmembrane region" description="Helical" evidence="1">
    <location>
        <begin position="170"/>
        <end position="189"/>
    </location>
</feature>
<evidence type="ECO:0000313" key="2">
    <source>
        <dbReference type="EMBL" id="TCD61561.1"/>
    </source>
</evidence>
<feature type="transmembrane region" description="Helical" evidence="1">
    <location>
        <begin position="235"/>
        <end position="253"/>
    </location>
</feature>
<feature type="transmembrane region" description="Helical" evidence="1">
    <location>
        <begin position="45"/>
        <end position="63"/>
    </location>
</feature>
<keyword evidence="1" id="KW-1133">Transmembrane helix</keyword>
<organism evidence="2 3">
    <name type="scientific">Steccherinum ochraceum</name>
    <dbReference type="NCBI Taxonomy" id="92696"/>
    <lineage>
        <taxon>Eukaryota</taxon>
        <taxon>Fungi</taxon>
        <taxon>Dikarya</taxon>
        <taxon>Basidiomycota</taxon>
        <taxon>Agaricomycotina</taxon>
        <taxon>Agaricomycetes</taxon>
        <taxon>Polyporales</taxon>
        <taxon>Steccherinaceae</taxon>
        <taxon>Steccherinum</taxon>
    </lineage>
</organism>
<keyword evidence="1" id="KW-0472">Membrane</keyword>
<evidence type="ECO:0000256" key="1">
    <source>
        <dbReference type="SAM" id="Phobius"/>
    </source>
</evidence>
<evidence type="ECO:0008006" key="4">
    <source>
        <dbReference type="Google" id="ProtNLM"/>
    </source>
</evidence>
<proteinExistence type="predicted"/>
<dbReference type="OrthoDB" id="3197626at2759"/>
<evidence type="ECO:0000313" key="3">
    <source>
        <dbReference type="Proteomes" id="UP000292702"/>
    </source>
</evidence>
<feature type="transmembrane region" description="Helical" evidence="1">
    <location>
        <begin position="138"/>
        <end position="158"/>
    </location>
</feature>
<sequence length="304" mass="34140">MSDPGGPVHFTGAAISAVFLWEFLVTFSFDWGFVKRKRAFQWPMIVYFLGRYLALLLVIMRIVQLTNSSLGMETLIGLSSDHNACTYVSAYEVRLLTSSAVDICKSEFDMKFFVYGVQSLANMDLAIRVMIFWSMNWWTVVPIVLLMACQWIIVIWNTVKFTQEGRIESLAIALVAYSLGFSVLMLILTSIKLGRARKSTGFFKKSLQDAVFVLVLFVVINFVFIFLTIDPEDFDTGLFPAAVICAMLSGRLVRRKSNYSKAANKSPAAYLMRERHFGDRLTSLDGPSTAIATSTAVEPRMSTV</sequence>
<feature type="transmembrane region" description="Helical" evidence="1">
    <location>
        <begin position="12"/>
        <end position="33"/>
    </location>
</feature>
<keyword evidence="3" id="KW-1185">Reference proteome</keyword>